<sequence length="123" mass="13773">MPEGTYSRESEIDATKASARLPGLDIDIIHRHSPNGDWEQMSINLRAMPSFEALGRSFEAADPFTLWVQAARLMWMPWLLTAQMMLLPEGRPRTLPSAVRPQQEAPRLAVSEVKGSGKDNADR</sequence>
<evidence type="ECO:0000313" key="3">
    <source>
        <dbReference type="Proteomes" id="UP000190675"/>
    </source>
</evidence>
<dbReference type="EMBL" id="LT670818">
    <property type="protein sequence ID" value="SHH01688.1"/>
    <property type="molecule type" value="Genomic_DNA"/>
</dbReference>
<dbReference type="Proteomes" id="UP000190675">
    <property type="component" value="Chromosome I"/>
</dbReference>
<proteinExistence type="predicted"/>
<evidence type="ECO:0000313" key="2">
    <source>
        <dbReference type="EMBL" id="SHH01688.1"/>
    </source>
</evidence>
<feature type="region of interest" description="Disordered" evidence="1">
    <location>
        <begin position="92"/>
        <end position="123"/>
    </location>
</feature>
<organism evidence="2 3">
    <name type="scientific">Bradyrhizobium erythrophlei</name>
    <dbReference type="NCBI Taxonomy" id="1437360"/>
    <lineage>
        <taxon>Bacteria</taxon>
        <taxon>Pseudomonadati</taxon>
        <taxon>Pseudomonadota</taxon>
        <taxon>Alphaproteobacteria</taxon>
        <taxon>Hyphomicrobiales</taxon>
        <taxon>Nitrobacteraceae</taxon>
        <taxon>Bradyrhizobium</taxon>
    </lineage>
</organism>
<reference evidence="2 3" key="1">
    <citation type="submission" date="2016-11" db="EMBL/GenBank/DDBJ databases">
        <authorList>
            <person name="Jaros S."/>
            <person name="Januszkiewicz K."/>
            <person name="Wedrychowicz H."/>
        </authorList>
    </citation>
    <scope>NUCLEOTIDE SEQUENCE [LARGE SCALE GENOMIC DNA]</scope>
    <source>
        <strain evidence="2 3">GAS242</strain>
    </source>
</reference>
<evidence type="ECO:0000256" key="1">
    <source>
        <dbReference type="SAM" id="MobiDB-lite"/>
    </source>
</evidence>
<protein>
    <submittedName>
        <fullName evidence="2">Uncharacterized protein</fullName>
    </submittedName>
</protein>
<dbReference type="AlphaFoldDB" id="A0A1M5PIV8"/>
<accession>A0A1M5PIV8</accession>
<name>A0A1M5PIV8_9BRAD</name>
<gene>
    <name evidence="2" type="ORF">SAMN05444169_5278</name>
</gene>